<feature type="region of interest" description="Disordered" evidence="1">
    <location>
        <begin position="759"/>
        <end position="783"/>
    </location>
</feature>
<keyword evidence="2" id="KW-0732">Signal</keyword>
<feature type="region of interest" description="Disordered" evidence="1">
    <location>
        <begin position="1091"/>
        <end position="1116"/>
    </location>
</feature>
<gene>
    <name evidence="3" type="ORF">FSCOSCO3_A023585</name>
</gene>
<proteinExistence type="predicted"/>
<dbReference type="Proteomes" id="UP001314229">
    <property type="component" value="Unassembled WGS sequence"/>
</dbReference>
<name>A0AAV1NXD2_SCOSC</name>
<keyword evidence="4" id="KW-1185">Reference proteome</keyword>
<organism evidence="3 4">
    <name type="scientific">Scomber scombrus</name>
    <name type="common">Atlantic mackerel</name>
    <name type="synonym">Scomber vernalis</name>
    <dbReference type="NCBI Taxonomy" id="13677"/>
    <lineage>
        <taxon>Eukaryota</taxon>
        <taxon>Metazoa</taxon>
        <taxon>Chordata</taxon>
        <taxon>Craniata</taxon>
        <taxon>Vertebrata</taxon>
        <taxon>Euteleostomi</taxon>
        <taxon>Actinopterygii</taxon>
        <taxon>Neopterygii</taxon>
        <taxon>Teleostei</taxon>
        <taxon>Neoteleostei</taxon>
        <taxon>Acanthomorphata</taxon>
        <taxon>Pelagiaria</taxon>
        <taxon>Scombriformes</taxon>
        <taxon>Scombridae</taxon>
        <taxon>Scomber</taxon>
    </lineage>
</organism>
<sequence length="1353" mass="143613">MMTARFISGASLFALLIVDICCLPVKKGFNPSASHTNNAAPNAGVQREPAAHLSSSSSSGPALFGHWGHSFPDTDSSAGAAPYSGAGAAPYSGAGAAPYSGAGAAPYSGAGAAPYSGAGAAPYSGAGAAPYSGAGAAPYSGAGAAPYSGAGAARQPNLRDMNWAVAPLSTFSAGEERSAGAYGVGSSGPVNVSPAIYPPPPAYQAGEMSNLEEAFEHGNYETETEDQGFYSPPRPMQAFAGQAFTSQPRPGPGMGGYWGRYPYYDYMFVTGQYPPGTYTDFSVSNEQGLDNWEDAHYRRYYPAQVTKTSAVPQNFEDPRPAVKAPYGKGGAAAGRHNLGKILSFLHIRLKVIHQQLSIINSLGSDWSGLVFGNIYNPSHLTVSLLLAFNMMTARFFSAASLFALLIVDICCLPVKKGFNPSASHSNNNAAHTAGVQREPAAHLSSSSSSGPALFGHWGHSYPDADSSAHSGAAAAPYSGAGAARQPNLRDMNWAVAPLSTFSVGEERSAGAYGVGSSGPVNVSPAIYPPPRAYQAGEMSNLEEAFEHGNYETETEDQGFYSPPRPMQAFAGQAYTGQAFTSQPQPGPRMGGYWGRYPYYDYMFVTGQYPPGTYTDFSVSNEQGLDNWEDAHYRRYYPAQETKTSAVPQRFEDPRPAVKAPYGKGGAAAGRHNLGKILSFLYIRLRVIHQQLSTINSLGSDWSGLVFGNIYNPSHLTVSLLLAFNMMTARFFSGASLFALLIVDIYCLPVKKGFNPSASHSNNNAAPTAGVQREPAAHLSSSSSSSGPALFGHWGHSYPDTDSSAGAGAAPYSGAGAALQPNLRDMNWAVAPLSTFSVGEERSAGTYGVGSSGPVNVSPAIYPPPPAYQAGEMSNLEEAFEHGNYETETEDQGFYSPPRPMQASAGQAFTGQAFTSQPMPGPGMGGNWGRYPYYDYMFVTGQYPPGTYTDFSVSNEQGLDNWEDAHYRRYYPAQETKTSAVPQRFEDPRPAVKAPYGKGGAAAGRHNLGKILSFLHIRLRVIHQQLSIINSLGSDWSGLVFGNIYNPSHLTVSLLLAFNMMTARFFSGASLFALLIVDICCLPVKKGFNPSASHSNNNAAPTAGVQREPAAHLSSSSSSGPALFGHWGHTYPDADSSAHSGAAAAPYSGAGAERQPNLRDMNWAVAPLSTFSAGEERSAGAYGVGSSGPVNVSPAIYPPPPAYQAGEMSNLEEAFEHGNYETETEDQGFYSPPRPMQASAGQAFTGQAFTGQAFTSQPQPGPGMGGYWGRYPYYDYMFVTGQYPPGTYTDFSVSNEQGLDNWEDAHYRIYYPAQETKTSAVPQRFEDPRPAVKAPYGKGGAAAGRHNLGKGRKY</sequence>
<feature type="chain" id="PRO_5043673650" evidence="2">
    <location>
        <begin position="23"/>
        <end position="1353"/>
    </location>
</feature>
<feature type="region of interest" description="Disordered" evidence="1">
    <location>
        <begin position="36"/>
        <end position="57"/>
    </location>
</feature>
<feature type="signal peptide" evidence="2">
    <location>
        <begin position="1"/>
        <end position="22"/>
    </location>
</feature>
<evidence type="ECO:0000256" key="1">
    <source>
        <dbReference type="SAM" id="MobiDB-lite"/>
    </source>
</evidence>
<accession>A0AAV1NXD2</accession>
<evidence type="ECO:0000313" key="4">
    <source>
        <dbReference type="Proteomes" id="UP001314229"/>
    </source>
</evidence>
<feature type="region of interest" description="Disordered" evidence="1">
    <location>
        <begin position="423"/>
        <end position="447"/>
    </location>
</feature>
<evidence type="ECO:0000256" key="2">
    <source>
        <dbReference type="SAM" id="SignalP"/>
    </source>
</evidence>
<comment type="caution">
    <text evidence="3">The sequence shown here is derived from an EMBL/GenBank/DDBJ whole genome shotgun (WGS) entry which is preliminary data.</text>
</comment>
<protein>
    <submittedName>
        <fullName evidence="3">Uncharacterized protein</fullName>
    </submittedName>
</protein>
<feature type="region of interest" description="Disordered" evidence="1">
    <location>
        <begin position="1326"/>
        <end position="1353"/>
    </location>
</feature>
<reference evidence="3 4" key="1">
    <citation type="submission" date="2024-01" db="EMBL/GenBank/DDBJ databases">
        <authorList>
            <person name="Alioto T."/>
            <person name="Alioto T."/>
            <person name="Gomez Garrido J."/>
        </authorList>
    </citation>
    <scope>NUCLEOTIDE SEQUENCE [LARGE SCALE GENOMIC DNA]</scope>
</reference>
<dbReference type="EMBL" id="CAWUFR010000060">
    <property type="protein sequence ID" value="CAK6962821.1"/>
    <property type="molecule type" value="Genomic_DNA"/>
</dbReference>
<evidence type="ECO:0000313" key="3">
    <source>
        <dbReference type="EMBL" id="CAK6962821.1"/>
    </source>
</evidence>